<feature type="domain" description="PX" evidence="11">
    <location>
        <begin position="27"/>
        <end position="149"/>
    </location>
</feature>
<evidence type="ECO:0000256" key="9">
    <source>
        <dbReference type="ARBA" id="ARBA00041273"/>
    </source>
</evidence>
<evidence type="ECO:0000313" key="13">
    <source>
        <dbReference type="Proteomes" id="UP000037751"/>
    </source>
</evidence>
<evidence type="ECO:0000256" key="2">
    <source>
        <dbReference type="ARBA" id="ARBA00004496"/>
    </source>
</evidence>
<dbReference type="VEuPathDB" id="FungiDB:Malapachy_0623"/>
<evidence type="ECO:0000256" key="7">
    <source>
        <dbReference type="ARBA" id="ARBA00023136"/>
    </source>
</evidence>
<dbReference type="PANTHER" id="PTHR45949:SF2">
    <property type="entry name" value="SORTING NEXIN-4"/>
    <property type="match status" value="1"/>
</dbReference>
<reference evidence="12 13" key="1">
    <citation type="submission" date="2015-07" db="EMBL/GenBank/DDBJ databases">
        <title>Draft Genome Sequence of Malassezia furfur CBS1878 and Malassezia pachydermatis CBS1879.</title>
        <authorList>
            <person name="Triana S."/>
            <person name="Ohm R."/>
            <person name="Gonzalez A."/>
            <person name="DeCock H."/>
            <person name="Restrepo S."/>
            <person name="Celis A."/>
        </authorList>
    </citation>
    <scope>NUCLEOTIDE SEQUENCE [LARGE SCALE GENOMIC DNA]</scope>
    <source>
        <strain evidence="12 13">CBS 1879</strain>
    </source>
</reference>
<dbReference type="CDD" id="cd06863">
    <property type="entry name" value="PX_Atg24p"/>
    <property type="match status" value="1"/>
</dbReference>
<dbReference type="GO" id="GO:0005769">
    <property type="term" value="C:early endosome"/>
    <property type="evidence" value="ECO:0007669"/>
    <property type="project" value="TreeGrafter"/>
</dbReference>
<evidence type="ECO:0000256" key="10">
    <source>
        <dbReference type="SAM" id="MobiDB-lite"/>
    </source>
</evidence>
<dbReference type="Pfam" id="PF00787">
    <property type="entry name" value="PX"/>
    <property type="match status" value="1"/>
</dbReference>
<dbReference type="OrthoDB" id="205639at2759"/>
<dbReference type="GO" id="GO:0061709">
    <property type="term" value="P:reticulophagy"/>
    <property type="evidence" value="ECO:0007669"/>
    <property type="project" value="TreeGrafter"/>
</dbReference>
<evidence type="ECO:0000259" key="11">
    <source>
        <dbReference type="PROSITE" id="PS50195"/>
    </source>
</evidence>
<proteinExistence type="inferred from homology"/>
<dbReference type="STRING" id="77020.A0A0M8MMU2"/>
<dbReference type="EMBL" id="LGAV01000003">
    <property type="protein sequence ID" value="KOS14738.1"/>
    <property type="molecule type" value="Genomic_DNA"/>
</dbReference>
<evidence type="ECO:0000256" key="5">
    <source>
        <dbReference type="ARBA" id="ARBA00022490"/>
    </source>
</evidence>
<comment type="caution">
    <text evidence="12">The sequence shown here is derived from an EMBL/GenBank/DDBJ whole genome shotgun (WGS) entry which is preliminary data.</text>
</comment>
<dbReference type="AlphaFoldDB" id="A0A0M8MMU2"/>
<keyword evidence="6" id="KW-0446">Lipid-binding</keyword>
<dbReference type="Proteomes" id="UP000037751">
    <property type="component" value="Unassembled WGS sequence"/>
</dbReference>
<dbReference type="GO" id="GO:0000422">
    <property type="term" value="P:autophagy of mitochondrion"/>
    <property type="evidence" value="ECO:0007669"/>
    <property type="project" value="TreeGrafter"/>
</dbReference>
<dbReference type="GO" id="GO:0000407">
    <property type="term" value="C:phagophore assembly site"/>
    <property type="evidence" value="ECO:0007669"/>
    <property type="project" value="TreeGrafter"/>
</dbReference>
<dbReference type="PROSITE" id="PS50195">
    <property type="entry name" value="PX"/>
    <property type="match status" value="1"/>
</dbReference>
<sequence>MSTSDTASPWHGELRVQIVEPRKESPRSTHVPEEEVPSTSGRSNTFVSYGVRAETTLPHFASSYMVTRKRFQDFVFLRNALIKDFPACVVPPLPDKHRMGYLTGERFSPEFIQRRSMELQLFLERVCRHPVLQRAQILQHFLESSEWHIDMHKRTGDAIVSTSVSETSLPPSVPHGLLDSMGDMLVNAFTRVRKPDPKSSEIQAALQSEEETIGHLERLLLRNRTHTSDPDDSCQREVAAFDELYATHIGASSEDLSTDYRDLSTSLEQLAVLESGMAKALQGTAHALSEFAELETRFTTRATDDFLTYLHARHGFVQTHKALLKQQDAKQLDFEGLTDYLHAAITERERLAGLGANAGTPAFGTVRGTGLRGYMRSAVDRVWGVDEEQARIERMERLDDRIAELRDAVTTSHKHAQAFGSHVEQEHHIFDLGRRREVAHMLTTYIDGHMEMYEQGISIWDDLIATLETAPAAPSSAGQEADDSRGSSTIPL</sequence>
<keyword evidence="4" id="KW-0813">Transport</keyword>
<dbReference type="GO" id="GO:0032456">
    <property type="term" value="P:endocytic recycling"/>
    <property type="evidence" value="ECO:0007669"/>
    <property type="project" value="TreeGrafter"/>
</dbReference>
<comment type="subcellular location">
    <subcellularLocation>
        <location evidence="2">Cytoplasm</location>
    </subcellularLocation>
    <subcellularLocation>
        <location evidence="1">Endomembrane system</location>
        <topology evidence="1">Peripheral membrane protein</topology>
    </subcellularLocation>
</comment>
<accession>A0A0M8MMU2</accession>
<protein>
    <recommendedName>
        <fullName evidence="8">Sorting nexin-4</fullName>
    </recommendedName>
    <alternativeName>
        <fullName evidence="9">Autophagy-related protein 24</fullName>
    </alternativeName>
</protein>
<dbReference type="GO" id="GO:0035091">
    <property type="term" value="F:phosphatidylinositol binding"/>
    <property type="evidence" value="ECO:0007669"/>
    <property type="project" value="InterPro"/>
</dbReference>
<dbReference type="InterPro" id="IPR027267">
    <property type="entry name" value="AH/BAR_dom_sf"/>
</dbReference>
<evidence type="ECO:0000256" key="8">
    <source>
        <dbReference type="ARBA" id="ARBA00040748"/>
    </source>
</evidence>
<dbReference type="InterPro" id="IPR036871">
    <property type="entry name" value="PX_dom_sf"/>
</dbReference>
<dbReference type="SMART" id="SM00312">
    <property type="entry name" value="PX"/>
    <property type="match status" value="1"/>
</dbReference>
<keyword evidence="13" id="KW-1185">Reference proteome</keyword>
<dbReference type="GO" id="GO:0015031">
    <property type="term" value="P:protein transport"/>
    <property type="evidence" value="ECO:0007669"/>
    <property type="project" value="TreeGrafter"/>
</dbReference>
<feature type="compositionally biased region" description="Basic and acidic residues" evidence="10">
    <location>
        <begin position="20"/>
        <end position="33"/>
    </location>
</feature>
<evidence type="ECO:0000256" key="4">
    <source>
        <dbReference type="ARBA" id="ARBA00022448"/>
    </source>
</evidence>
<gene>
    <name evidence="12" type="ORF">Malapachy_0623</name>
</gene>
<dbReference type="GeneID" id="28727014"/>
<comment type="similarity">
    <text evidence="3">Belongs to the sorting nexin family.</text>
</comment>
<dbReference type="Gene3D" id="1.20.1270.60">
    <property type="entry name" value="Arfaptin homology (AH) domain/BAR domain"/>
    <property type="match status" value="1"/>
</dbReference>
<name>A0A0M8MMU2_9BASI</name>
<evidence type="ECO:0000256" key="1">
    <source>
        <dbReference type="ARBA" id="ARBA00004184"/>
    </source>
</evidence>
<evidence type="ECO:0000256" key="6">
    <source>
        <dbReference type="ARBA" id="ARBA00023121"/>
    </source>
</evidence>
<organism evidence="12 13">
    <name type="scientific">Malassezia pachydermatis</name>
    <dbReference type="NCBI Taxonomy" id="77020"/>
    <lineage>
        <taxon>Eukaryota</taxon>
        <taxon>Fungi</taxon>
        <taxon>Dikarya</taxon>
        <taxon>Basidiomycota</taxon>
        <taxon>Ustilaginomycotina</taxon>
        <taxon>Malasseziomycetes</taxon>
        <taxon>Malasseziales</taxon>
        <taxon>Malasseziaceae</taxon>
        <taxon>Malassezia</taxon>
    </lineage>
</organism>
<keyword evidence="7" id="KW-0472">Membrane</keyword>
<evidence type="ECO:0000256" key="3">
    <source>
        <dbReference type="ARBA" id="ARBA00010883"/>
    </source>
</evidence>
<evidence type="ECO:0000313" key="12">
    <source>
        <dbReference type="EMBL" id="KOS14738.1"/>
    </source>
</evidence>
<feature type="region of interest" description="Disordered" evidence="10">
    <location>
        <begin position="471"/>
        <end position="492"/>
    </location>
</feature>
<dbReference type="InterPro" id="IPR001683">
    <property type="entry name" value="PX_dom"/>
</dbReference>
<dbReference type="Gene3D" id="3.30.1520.10">
    <property type="entry name" value="Phox-like domain"/>
    <property type="match status" value="1"/>
</dbReference>
<keyword evidence="5" id="KW-0963">Cytoplasm</keyword>
<dbReference type="PANTHER" id="PTHR45949">
    <property type="entry name" value="SORTING NEXIN-4"/>
    <property type="match status" value="1"/>
</dbReference>
<feature type="region of interest" description="Disordered" evidence="10">
    <location>
        <begin position="1"/>
        <end position="42"/>
    </location>
</feature>
<dbReference type="RefSeq" id="XP_017992370.1">
    <property type="nucleotide sequence ID" value="XM_018135139.1"/>
</dbReference>
<dbReference type="SUPFAM" id="SSF64268">
    <property type="entry name" value="PX domain"/>
    <property type="match status" value="1"/>
</dbReference>
<dbReference type="GO" id="GO:0034727">
    <property type="term" value="P:piecemeal microautophagy of the nucleus"/>
    <property type="evidence" value="ECO:0007669"/>
    <property type="project" value="TreeGrafter"/>
</dbReference>